<gene>
    <name evidence="7" type="primary">106063159</name>
</gene>
<dbReference type="VEuPathDB" id="VectorBase:BGLAX_044983"/>
<keyword evidence="3 6" id="KW-1133">Transmembrane helix</keyword>
<name>A0A2C9L9H0_BIOGL</name>
<dbReference type="PANTHER" id="PTHR21676">
    <property type="entry name" value="PROTEIN STUM"/>
    <property type="match status" value="1"/>
</dbReference>
<reference evidence="7" key="1">
    <citation type="submission" date="2020-05" db="UniProtKB">
        <authorList>
            <consortium name="EnsemblMetazoa"/>
        </authorList>
    </citation>
    <scope>IDENTIFICATION</scope>
    <source>
        <strain evidence="7">BB02</strain>
    </source>
</reference>
<feature type="transmembrane region" description="Helical" evidence="6">
    <location>
        <begin position="68"/>
        <end position="94"/>
    </location>
</feature>
<dbReference type="OrthoDB" id="361532at2759"/>
<evidence type="ECO:0000256" key="3">
    <source>
        <dbReference type="ARBA" id="ARBA00022989"/>
    </source>
</evidence>
<dbReference type="EnsemblMetazoa" id="BGLB028630-RA">
    <property type="protein sequence ID" value="BGLB028630-PA"/>
    <property type="gene ID" value="BGLB028630"/>
</dbReference>
<evidence type="ECO:0000313" key="8">
    <source>
        <dbReference type="Proteomes" id="UP000076420"/>
    </source>
</evidence>
<feature type="compositionally biased region" description="Low complexity" evidence="5">
    <location>
        <begin position="169"/>
        <end position="180"/>
    </location>
</feature>
<comment type="subcellular location">
    <subcellularLocation>
        <location evidence="1">Membrane</location>
        <topology evidence="1">Multi-pass membrane protein</topology>
    </subcellularLocation>
</comment>
<protein>
    <recommendedName>
        <fullName evidence="9">Protein SPEC3</fullName>
    </recommendedName>
</protein>
<evidence type="ECO:0000256" key="2">
    <source>
        <dbReference type="ARBA" id="ARBA00022692"/>
    </source>
</evidence>
<dbReference type="RefSeq" id="XP_013076928.2">
    <property type="nucleotide sequence ID" value="XM_013221474.2"/>
</dbReference>
<feature type="region of interest" description="Disordered" evidence="5">
    <location>
        <begin position="194"/>
        <end position="228"/>
    </location>
</feature>
<evidence type="ECO:0008006" key="9">
    <source>
        <dbReference type="Google" id="ProtNLM"/>
    </source>
</evidence>
<evidence type="ECO:0000313" key="7">
    <source>
        <dbReference type="EnsemblMetazoa" id="BGLB028630-PB"/>
    </source>
</evidence>
<dbReference type="RefSeq" id="XP_013076927.2">
    <property type="nucleotide sequence ID" value="XM_013221473.2"/>
</dbReference>
<organism evidence="7 8">
    <name type="scientific">Biomphalaria glabrata</name>
    <name type="common">Bloodfluke planorb</name>
    <name type="synonym">Freshwater snail</name>
    <dbReference type="NCBI Taxonomy" id="6526"/>
    <lineage>
        <taxon>Eukaryota</taxon>
        <taxon>Metazoa</taxon>
        <taxon>Spiralia</taxon>
        <taxon>Lophotrochozoa</taxon>
        <taxon>Mollusca</taxon>
        <taxon>Gastropoda</taxon>
        <taxon>Heterobranchia</taxon>
        <taxon>Euthyneura</taxon>
        <taxon>Panpulmonata</taxon>
        <taxon>Hygrophila</taxon>
        <taxon>Lymnaeoidea</taxon>
        <taxon>Planorbidae</taxon>
        <taxon>Biomphalaria</taxon>
    </lineage>
</organism>
<dbReference type="VEuPathDB" id="VectorBase:BGLB028630"/>
<dbReference type="GO" id="GO:0016020">
    <property type="term" value="C:membrane"/>
    <property type="evidence" value="ECO:0007669"/>
    <property type="project" value="UniProtKB-SubCell"/>
</dbReference>
<dbReference type="PANTHER" id="PTHR21676:SF6">
    <property type="entry name" value="PROTEIN STUM"/>
    <property type="match status" value="1"/>
</dbReference>
<feature type="region of interest" description="Disordered" evidence="5">
    <location>
        <begin position="1"/>
        <end position="24"/>
    </location>
</feature>
<dbReference type="AlphaFoldDB" id="A0A2C9L9H0"/>
<evidence type="ECO:0000256" key="4">
    <source>
        <dbReference type="ARBA" id="ARBA00023136"/>
    </source>
</evidence>
<accession>A0A2C9L9H0</accession>
<dbReference type="KEGG" id="bgt:106063159"/>
<dbReference type="Proteomes" id="UP000076420">
    <property type="component" value="Unassembled WGS sequence"/>
</dbReference>
<dbReference type="Pfam" id="PF15795">
    <property type="entry name" value="Spec3"/>
    <property type="match status" value="1"/>
</dbReference>
<keyword evidence="4 6" id="KW-0472">Membrane</keyword>
<feature type="transmembrane region" description="Helical" evidence="6">
    <location>
        <begin position="106"/>
        <end position="131"/>
    </location>
</feature>
<dbReference type="InterPro" id="IPR026673">
    <property type="entry name" value="SPEC3/Stum"/>
</dbReference>
<feature type="region of interest" description="Disordered" evidence="5">
    <location>
        <begin position="166"/>
        <end position="185"/>
    </location>
</feature>
<evidence type="ECO:0000256" key="5">
    <source>
        <dbReference type="SAM" id="MobiDB-lite"/>
    </source>
</evidence>
<sequence>MQVVYSGGTTPNPSPGRSRKSGGYGRPVLPGYMTHVHPQVTVQRSREDRPAEQDQSLRDYIPAMSTGLAALCLVLNLVLPGTGTMAAGVSLMCCSRARPAGSSRSHCMWVNIGVGAVQLFLTFIFLMGWIWSIMWGVAFISIAREYNLMDRENNKTQLNMINSPSVRLTSNTKETSSSSNHRAHHRKLLADALPEHSAPLTVTSNDTPASAHRTPHHPDHDAGSSANGDLCPEVTELHVTNIAQSVRQPIIALQQIPGGHLAQPEPAAPNEALMKAGTRKMKILKRKLSDNDLSPFVLTHQQLEAIVIHDLPVIASSGETEEEGSVLPKTL</sequence>
<dbReference type="EnsemblMetazoa" id="BGLB028630-RB">
    <property type="protein sequence ID" value="BGLB028630-PB"/>
    <property type="gene ID" value="BGLB028630"/>
</dbReference>
<evidence type="ECO:0000256" key="6">
    <source>
        <dbReference type="SAM" id="Phobius"/>
    </source>
</evidence>
<evidence type="ECO:0000256" key="1">
    <source>
        <dbReference type="ARBA" id="ARBA00004141"/>
    </source>
</evidence>
<proteinExistence type="predicted"/>
<keyword evidence="2 6" id="KW-0812">Transmembrane</keyword>